<evidence type="ECO:0000256" key="1">
    <source>
        <dbReference type="SAM" id="MobiDB-lite"/>
    </source>
</evidence>
<protein>
    <submittedName>
        <fullName evidence="3">Uncharacterized protein</fullName>
    </submittedName>
</protein>
<feature type="compositionally biased region" description="Polar residues" evidence="1">
    <location>
        <begin position="521"/>
        <end position="533"/>
    </location>
</feature>
<feature type="compositionally biased region" description="Basic and acidic residues" evidence="1">
    <location>
        <begin position="162"/>
        <end position="178"/>
    </location>
</feature>
<keyword evidence="2" id="KW-0472">Membrane</keyword>
<proteinExistence type="predicted"/>
<feature type="region of interest" description="Disordered" evidence="1">
    <location>
        <begin position="675"/>
        <end position="701"/>
    </location>
</feature>
<accession>A0A9P3FD26</accession>
<keyword evidence="2" id="KW-0812">Transmembrane</keyword>
<feature type="region of interest" description="Disordered" evidence="1">
    <location>
        <begin position="110"/>
        <end position="189"/>
    </location>
</feature>
<name>A0A9P3FD26_9PEZI</name>
<feature type="compositionally biased region" description="Polar residues" evidence="1">
    <location>
        <begin position="16"/>
        <end position="32"/>
    </location>
</feature>
<keyword evidence="4" id="KW-1185">Reference proteome</keyword>
<dbReference type="AlphaFoldDB" id="A0A9P3FD26"/>
<feature type="region of interest" description="Disordered" evidence="1">
    <location>
        <begin position="510"/>
        <end position="534"/>
    </location>
</feature>
<organism evidence="3 4">
    <name type="scientific">Cercospora kikuchii</name>
    <dbReference type="NCBI Taxonomy" id="84275"/>
    <lineage>
        <taxon>Eukaryota</taxon>
        <taxon>Fungi</taxon>
        <taxon>Dikarya</taxon>
        <taxon>Ascomycota</taxon>
        <taxon>Pezizomycotina</taxon>
        <taxon>Dothideomycetes</taxon>
        <taxon>Dothideomycetidae</taxon>
        <taxon>Mycosphaerellales</taxon>
        <taxon>Mycosphaerellaceae</taxon>
        <taxon>Cercospora</taxon>
    </lineage>
</organism>
<feature type="region of interest" description="Disordered" evidence="1">
    <location>
        <begin position="740"/>
        <end position="759"/>
    </location>
</feature>
<feature type="region of interest" description="Disordered" evidence="1">
    <location>
        <begin position="470"/>
        <end position="498"/>
    </location>
</feature>
<evidence type="ECO:0000256" key="2">
    <source>
        <dbReference type="SAM" id="Phobius"/>
    </source>
</evidence>
<feature type="transmembrane region" description="Helical" evidence="2">
    <location>
        <begin position="1075"/>
        <end position="1098"/>
    </location>
</feature>
<sequence length="1156" mass="127397">MASPNWPLRDGPLSAAGSTSPVLQQQNPSESAESFHMLDHLDSPQLTLHDFHKFQQSPVLAASPELESRRIRRKPSAVNLATAHARYTDPAAYFFDDSWTPSLILPRSPASASIHDFSPASSHQRPLTPRPRTYTASPSLSSTVDTLQSSPFQTPLHQGCSRAEHQEEDRSDFGEPIRTKRGGSSGSGGSGELWEVYAAVFEIEDVGPVVVEEDLKKAKSVRFDTGTGNISEALAEDSQNTREEHPTSATSLSRIDWPLPPSHYNWQGTFGHLDTATPPSTPATVLYRGASFDVLNPHASLILGARSLETPAEIEGLLDSYFHDTDASMQPDQTHDEPPSGVSGVPSEHSRRVLYDNATDARRKILHMSDHDKGQVTTPPRALLGASAARKGERPFSDPFDLTLSDSDSHSTLMTINHVLKEGRRQDVTPPARMQPLGLGITDSDDTHATSEQTIDPTIKAILEDYEYTRAPLSQPEDRSQERDLDTSPSIEYGRGGIVSHSSYERRQGLLSPMQTPDVGSETTSLSISNRSRPQPLLSAPLPVYRGVANYVPGGSNWRSGYSSVPTSEQSYGNTRNLLNITPHKENVPPRVEDLFPCRPTTCRDPAHIHVRGRPQPFEVYEETESNRPPSVRQIQYPDDDKENFPPDDYESPIIPELGMHGDTEFRLRDAGFRFPDRDVQDNDSDAGDLGRVMPRSSSYYPDDGASEWVTEYGVSQMELNRNSRLSAVTVESYADISDDGSEQRFSLPPAPPQTPVSEVVDEPGEIAAPKAVRPLGESKEKVATDEDVENRLRYIVETRIRALESKIADEQVNSKYTGSPKIDGTQRRAELAELDRLRTLVPSDSRPLMMKASESMTTIKASAQAKLQKAKTFVRPQHQPWVNFSRAVALGRHGEAFNSGSDTRGLLASPSTPSPYTNMGFNESTGTFMTINQESPLNARGPATNLWSPFDQDPTHRAIHVKSPIGKKPNIIDIELGPVRSSKSKRSQRAAIGSQYEPRDLHLVKTKRMSDALLAARSAGWTMFPRQQNLADPVTGGGGSTPWSSSSTYPMLLKPESEMQRDVRLEQKRISKRFLFGCAAFPPFTLLFGLGFFDRLISKRSGGRIKEACPSEKRNALIVFFPLGMIFWAVCILVLLLVIILAKGKGGEDSSPFGA</sequence>
<dbReference type="OrthoDB" id="5353066at2759"/>
<keyword evidence="2" id="KW-1133">Transmembrane helix</keyword>
<comment type="caution">
    <text evidence="3">The sequence shown here is derived from an EMBL/GenBank/DDBJ whole genome shotgun (WGS) entry which is preliminary data.</text>
</comment>
<dbReference type="Proteomes" id="UP000825890">
    <property type="component" value="Unassembled WGS sequence"/>
</dbReference>
<feature type="compositionally biased region" description="Basic and acidic residues" evidence="1">
    <location>
        <begin position="476"/>
        <end position="486"/>
    </location>
</feature>
<feature type="region of interest" description="Disordered" evidence="1">
    <location>
        <begin position="1"/>
        <end position="34"/>
    </location>
</feature>
<reference evidence="3 4" key="1">
    <citation type="submission" date="2021-01" db="EMBL/GenBank/DDBJ databases">
        <title>Cercospora kikuchii MAFF 305040 whole genome shotgun sequence.</title>
        <authorList>
            <person name="Kashiwa T."/>
            <person name="Suzuki T."/>
        </authorList>
    </citation>
    <scope>NUCLEOTIDE SEQUENCE [LARGE SCALE GENOMIC DNA]</scope>
    <source>
        <strain evidence="3 4">MAFF 305040</strain>
    </source>
</reference>
<feature type="region of interest" description="Disordered" evidence="1">
    <location>
        <begin position="234"/>
        <end position="256"/>
    </location>
</feature>
<feature type="region of interest" description="Disordered" evidence="1">
    <location>
        <begin position="324"/>
        <end position="349"/>
    </location>
</feature>
<evidence type="ECO:0000313" key="3">
    <source>
        <dbReference type="EMBL" id="GIZ42931.1"/>
    </source>
</evidence>
<feature type="region of interest" description="Disordered" evidence="1">
    <location>
        <begin position="621"/>
        <end position="645"/>
    </location>
</feature>
<feature type="compositionally biased region" description="Polar residues" evidence="1">
    <location>
        <begin position="134"/>
        <end position="156"/>
    </location>
</feature>
<feature type="transmembrane region" description="Helical" evidence="2">
    <location>
        <begin position="1118"/>
        <end position="1143"/>
    </location>
</feature>
<gene>
    <name evidence="3" type="ORF">CKM354_000617800</name>
</gene>
<dbReference type="EMBL" id="BOLY01000003">
    <property type="protein sequence ID" value="GIZ42931.1"/>
    <property type="molecule type" value="Genomic_DNA"/>
</dbReference>
<dbReference type="GeneID" id="68291753"/>
<dbReference type="RefSeq" id="XP_044657418.1">
    <property type="nucleotide sequence ID" value="XM_044801483.1"/>
</dbReference>
<evidence type="ECO:0000313" key="4">
    <source>
        <dbReference type="Proteomes" id="UP000825890"/>
    </source>
</evidence>